<keyword evidence="1" id="KW-0732">Signal</keyword>
<evidence type="ECO:0000313" key="3">
    <source>
        <dbReference type="Proteomes" id="UP001208570"/>
    </source>
</evidence>
<keyword evidence="3" id="KW-1185">Reference proteome</keyword>
<accession>A0AAD9J769</accession>
<name>A0AAD9J769_9ANNE</name>
<reference evidence="2" key="1">
    <citation type="journal article" date="2023" name="Mol. Biol. Evol.">
        <title>Third-Generation Sequencing Reveals the Adaptive Role of the Epigenome in Three Deep-Sea Polychaetes.</title>
        <authorList>
            <person name="Perez M."/>
            <person name="Aroh O."/>
            <person name="Sun Y."/>
            <person name="Lan Y."/>
            <person name="Juniper S.K."/>
            <person name="Young C.R."/>
            <person name="Angers B."/>
            <person name="Qian P.Y."/>
        </authorList>
    </citation>
    <scope>NUCLEOTIDE SEQUENCE</scope>
    <source>
        <strain evidence="2">P08H-3</strain>
    </source>
</reference>
<organism evidence="2 3">
    <name type="scientific">Paralvinella palmiformis</name>
    <dbReference type="NCBI Taxonomy" id="53620"/>
    <lineage>
        <taxon>Eukaryota</taxon>
        <taxon>Metazoa</taxon>
        <taxon>Spiralia</taxon>
        <taxon>Lophotrochozoa</taxon>
        <taxon>Annelida</taxon>
        <taxon>Polychaeta</taxon>
        <taxon>Sedentaria</taxon>
        <taxon>Canalipalpata</taxon>
        <taxon>Terebellida</taxon>
        <taxon>Terebelliformia</taxon>
        <taxon>Alvinellidae</taxon>
        <taxon>Paralvinella</taxon>
    </lineage>
</organism>
<comment type="caution">
    <text evidence="2">The sequence shown here is derived from an EMBL/GenBank/DDBJ whole genome shotgun (WGS) entry which is preliminary data.</text>
</comment>
<feature type="chain" id="PRO_5041941045" evidence="1">
    <location>
        <begin position="20"/>
        <end position="192"/>
    </location>
</feature>
<sequence length="192" mass="21124">MTILVSGIVLSIGIQIVLCTGECPYERLFMFTGYSEYWVLDKTHTNCSVTDETCEKEIGEPSRNCSGLAVCSLYTCSSISHDMISCNGTKSANYMSINYTCEKVLNKQESGVNVIDSANYVTSGKVTEDTFDLETRCVGDPSLETSVVDNLNYASFGQREDIDQIDLPTSKADLNTDTELVDNDDYVGFGEK</sequence>
<protein>
    <submittedName>
        <fullName evidence="2">Uncharacterized protein</fullName>
    </submittedName>
</protein>
<evidence type="ECO:0000313" key="2">
    <source>
        <dbReference type="EMBL" id="KAK2147766.1"/>
    </source>
</evidence>
<gene>
    <name evidence="2" type="ORF">LSH36_537g02076</name>
</gene>
<evidence type="ECO:0000256" key="1">
    <source>
        <dbReference type="SAM" id="SignalP"/>
    </source>
</evidence>
<dbReference type="EMBL" id="JAODUP010000537">
    <property type="protein sequence ID" value="KAK2147766.1"/>
    <property type="molecule type" value="Genomic_DNA"/>
</dbReference>
<proteinExistence type="predicted"/>
<dbReference type="Proteomes" id="UP001208570">
    <property type="component" value="Unassembled WGS sequence"/>
</dbReference>
<dbReference type="AlphaFoldDB" id="A0AAD9J769"/>
<feature type="signal peptide" evidence="1">
    <location>
        <begin position="1"/>
        <end position="19"/>
    </location>
</feature>